<dbReference type="SUPFAM" id="SSF54106">
    <property type="entry name" value="LysM domain"/>
    <property type="match status" value="1"/>
</dbReference>
<evidence type="ECO:0000256" key="1">
    <source>
        <dbReference type="SAM" id="MobiDB-lite"/>
    </source>
</evidence>
<gene>
    <name evidence="4" type="ORF">OOJ94_06925</name>
</gene>
<dbReference type="PROSITE" id="PS51782">
    <property type="entry name" value="LYSM"/>
    <property type="match status" value="1"/>
</dbReference>
<dbReference type="Gene3D" id="3.10.350.10">
    <property type="entry name" value="LysM domain"/>
    <property type="match status" value="1"/>
</dbReference>
<dbReference type="InterPro" id="IPR018392">
    <property type="entry name" value="LysM"/>
</dbReference>
<evidence type="ECO:0000256" key="2">
    <source>
        <dbReference type="SAM" id="SignalP"/>
    </source>
</evidence>
<keyword evidence="2" id="KW-0732">Signal</keyword>
<feature type="domain" description="LysM" evidence="3">
    <location>
        <begin position="27"/>
        <end position="71"/>
    </location>
</feature>
<comment type="caution">
    <text evidence="4">The sequence shown here is derived from an EMBL/GenBank/DDBJ whole genome shotgun (WGS) entry which is preliminary data.</text>
</comment>
<feature type="chain" id="PRO_5043321167" evidence="2">
    <location>
        <begin position="27"/>
        <end position="277"/>
    </location>
</feature>
<reference evidence="4" key="1">
    <citation type="submission" date="2022-11" db="EMBL/GenBank/DDBJ databases">
        <authorList>
            <person name="Wang Z."/>
        </authorList>
    </citation>
    <scope>NUCLEOTIDE SEQUENCE</scope>
    <source>
        <strain evidence="4">P2000</strain>
    </source>
</reference>
<dbReference type="EMBL" id="JAPEQV010000006">
    <property type="protein sequence ID" value="MDF2312542.1"/>
    <property type="molecule type" value="Genomic_DNA"/>
</dbReference>
<sequence length="277" mass="26962">MKIKNLVLSSTAALALFAISTTVANADTYTVKAGDTVSEIALAHNTSVSAIEKANKLANVNLIFVGDKLEVNGSTTTTTSAATSAAPQSATSQATSSAASTATSASATSASSQSVASQASSSAATSAASSSATSSAATSSAATSSTASSAATSSVATSAASSASSTSSAASQASSAASTTSQAASSSASSTSTTSSYTGSNLKSYVLSQMQSRTGVSASTWNTIITRESGWNTTVKNSTSGAYGLFQNMHISSGSVEDQVNAAVSLYNAQGMAAWAL</sequence>
<feature type="region of interest" description="Disordered" evidence="1">
    <location>
        <begin position="177"/>
        <end position="198"/>
    </location>
</feature>
<dbReference type="CDD" id="cd00118">
    <property type="entry name" value="LysM"/>
    <property type="match status" value="1"/>
</dbReference>
<feature type="compositionally biased region" description="Low complexity" evidence="1">
    <location>
        <begin position="177"/>
        <end position="196"/>
    </location>
</feature>
<dbReference type="Proteomes" id="UP001151834">
    <property type="component" value="Unassembled WGS sequence"/>
</dbReference>
<dbReference type="Gene3D" id="1.10.530.10">
    <property type="match status" value="1"/>
</dbReference>
<accession>A0AAX6LDE9</accession>
<dbReference type="Pfam" id="PF01476">
    <property type="entry name" value="LysM"/>
    <property type="match status" value="1"/>
</dbReference>
<dbReference type="InterPro" id="IPR036779">
    <property type="entry name" value="LysM_dom_sf"/>
</dbReference>
<organism evidence="4 5">
    <name type="scientific">Lactiplantibacillus pentosus</name>
    <name type="common">Lactobacillus pentosus</name>
    <dbReference type="NCBI Taxonomy" id="1589"/>
    <lineage>
        <taxon>Bacteria</taxon>
        <taxon>Bacillati</taxon>
        <taxon>Bacillota</taxon>
        <taxon>Bacilli</taxon>
        <taxon>Lactobacillales</taxon>
        <taxon>Lactobacillaceae</taxon>
        <taxon>Lactiplantibacillus</taxon>
    </lineage>
</organism>
<proteinExistence type="predicted"/>
<evidence type="ECO:0000259" key="3">
    <source>
        <dbReference type="PROSITE" id="PS51782"/>
    </source>
</evidence>
<feature type="signal peptide" evidence="2">
    <location>
        <begin position="1"/>
        <end position="26"/>
    </location>
</feature>
<evidence type="ECO:0000313" key="4">
    <source>
        <dbReference type="EMBL" id="MDF2312542.1"/>
    </source>
</evidence>
<protein>
    <submittedName>
        <fullName evidence="4">LysM peptidoglycan-binding domain-containing protein</fullName>
    </submittedName>
</protein>
<evidence type="ECO:0000313" key="5">
    <source>
        <dbReference type="Proteomes" id="UP001151834"/>
    </source>
</evidence>
<dbReference type="RefSeq" id="WP_065674455.1">
    <property type="nucleotide sequence ID" value="NZ_CP134788.1"/>
</dbReference>
<name>A0AAX6LDE9_LACPE</name>
<dbReference type="SMART" id="SM00257">
    <property type="entry name" value="LysM"/>
    <property type="match status" value="1"/>
</dbReference>
<reference evidence="4" key="2">
    <citation type="journal article" date="2023" name="Front Nutr">
        <title>Lactiplantibacillus pentosus P2020 protects the hyperuricemia and renal inflammation in mice.</title>
        <authorList>
            <person name="Wang Z."/>
            <person name="Song L."/>
            <person name="Li X."/>
            <person name="Xiao Y."/>
            <person name="Huang Y."/>
            <person name="Zhang Y."/>
            <person name="Li J."/>
            <person name="Li M."/>
            <person name="Ren Z."/>
        </authorList>
    </citation>
    <scope>NUCLEOTIDE SEQUENCE</scope>
    <source>
        <strain evidence="4">P2000</strain>
    </source>
</reference>
<dbReference type="SUPFAM" id="SSF53955">
    <property type="entry name" value="Lysozyme-like"/>
    <property type="match status" value="1"/>
</dbReference>
<dbReference type="InterPro" id="IPR023346">
    <property type="entry name" value="Lysozyme-like_dom_sf"/>
</dbReference>
<dbReference type="AlphaFoldDB" id="A0AAX6LDE9"/>